<evidence type="ECO:0000313" key="6">
    <source>
        <dbReference type="EMBL" id="MBP0437487.1"/>
    </source>
</evidence>
<dbReference type="PANTHER" id="PTHR33337:SF40">
    <property type="entry name" value="CENP-V_GFA DOMAIN-CONTAINING PROTEIN-RELATED"/>
    <property type="match status" value="1"/>
</dbReference>
<dbReference type="InterPro" id="IPR011057">
    <property type="entry name" value="Mss4-like_sf"/>
</dbReference>
<dbReference type="Gene3D" id="3.90.1590.10">
    <property type="entry name" value="glutathione-dependent formaldehyde- activating enzyme (gfa)"/>
    <property type="match status" value="1"/>
</dbReference>
<name>A0A8J7R4S8_9HYPH</name>
<dbReference type="Pfam" id="PF04828">
    <property type="entry name" value="GFA"/>
    <property type="match status" value="1"/>
</dbReference>
<proteinExistence type="inferred from homology"/>
<dbReference type="PANTHER" id="PTHR33337">
    <property type="entry name" value="GFA DOMAIN-CONTAINING PROTEIN"/>
    <property type="match status" value="1"/>
</dbReference>
<dbReference type="Proteomes" id="UP000666240">
    <property type="component" value="Unassembled WGS sequence"/>
</dbReference>
<dbReference type="SUPFAM" id="SSF51316">
    <property type="entry name" value="Mss4-like"/>
    <property type="match status" value="1"/>
</dbReference>
<sequence>MSLHTASCRCGAIRFEARAEPFYASYCHCEDCRRASGSPVAAFVGFYTRDARFIGEAPGTYGAAPVTRSFCRTCGAPLSYVDARLPDQIFMMLGAMDAPEKYPPTVHGYVSEALPFFHIADGLPQMETSTVPRPKEDGQ</sequence>
<gene>
    <name evidence="6" type="ORF">J5Y06_02320</name>
</gene>
<dbReference type="GO" id="GO:0016846">
    <property type="term" value="F:carbon-sulfur lyase activity"/>
    <property type="evidence" value="ECO:0007669"/>
    <property type="project" value="InterPro"/>
</dbReference>
<protein>
    <submittedName>
        <fullName evidence="6">GFA family protein</fullName>
    </submittedName>
</protein>
<evidence type="ECO:0000256" key="2">
    <source>
        <dbReference type="ARBA" id="ARBA00022723"/>
    </source>
</evidence>
<evidence type="ECO:0000313" key="7">
    <source>
        <dbReference type="Proteomes" id="UP000666240"/>
    </source>
</evidence>
<organism evidence="6 7">
    <name type="scientific">Tianweitania sediminis</name>
    <dbReference type="NCBI Taxonomy" id="1502156"/>
    <lineage>
        <taxon>Bacteria</taxon>
        <taxon>Pseudomonadati</taxon>
        <taxon>Pseudomonadota</taxon>
        <taxon>Alphaproteobacteria</taxon>
        <taxon>Hyphomicrobiales</taxon>
        <taxon>Phyllobacteriaceae</taxon>
        <taxon>Tianweitania</taxon>
    </lineage>
</organism>
<dbReference type="GO" id="GO:0046872">
    <property type="term" value="F:metal ion binding"/>
    <property type="evidence" value="ECO:0007669"/>
    <property type="project" value="UniProtKB-KW"/>
</dbReference>
<keyword evidence="4" id="KW-0456">Lyase</keyword>
<dbReference type="EMBL" id="JAGIYY010000001">
    <property type="protein sequence ID" value="MBP0437487.1"/>
    <property type="molecule type" value="Genomic_DNA"/>
</dbReference>
<keyword evidence="2" id="KW-0479">Metal-binding</keyword>
<evidence type="ECO:0000256" key="4">
    <source>
        <dbReference type="ARBA" id="ARBA00023239"/>
    </source>
</evidence>
<comment type="similarity">
    <text evidence="1">Belongs to the Gfa family.</text>
</comment>
<dbReference type="AlphaFoldDB" id="A0A8J7R4S8"/>
<feature type="domain" description="CENP-V/GFA" evidence="5">
    <location>
        <begin position="4"/>
        <end position="103"/>
    </location>
</feature>
<keyword evidence="3" id="KW-0862">Zinc</keyword>
<keyword evidence="7" id="KW-1185">Reference proteome</keyword>
<evidence type="ECO:0000256" key="3">
    <source>
        <dbReference type="ARBA" id="ARBA00022833"/>
    </source>
</evidence>
<dbReference type="RefSeq" id="WP_209333489.1">
    <property type="nucleotide sequence ID" value="NZ_JAGIYY010000001.1"/>
</dbReference>
<evidence type="ECO:0000259" key="5">
    <source>
        <dbReference type="PROSITE" id="PS51891"/>
    </source>
</evidence>
<reference evidence="6" key="1">
    <citation type="submission" date="2021-03" db="EMBL/GenBank/DDBJ databases">
        <title>Genome sequencing and assembly of Tianweitania sediminis.</title>
        <authorList>
            <person name="Chhetri G."/>
        </authorList>
    </citation>
    <scope>NUCLEOTIDE SEQUENCE</scope>
    <source>
        <strain evidence="6">Z8</strain>
    </source>
</reference>
<evidence type="ECO:0000256" key="1">
    <source>
        <dbReference type="ARBA" id="ARBA00005495"/>
    </source>
</evidence>
<dbReference type="PROSITE" id="PS51891">
    <property type="entry name" value="CENP_V_GFA"/>
    <property type="match status" value="1"/>
</dbReference>
<comment type="caution">
    <text evidence="6">The sequence shown here is derived from an EMBL/GenBank/DDBJ whole genome shotgun (WGS) entry which is preliminary data.</text>
</comment>
<dbReference type="InterPro" id="IPR006913">
    <property type="entry name" value="CENP-V/GFA"/>
</dbReference>
<accession>A0A8J7R4S8</accession>